<organism evidence="1 2">
    <name type="scientific">Phrynosoma platyrhinos</name>
    <name type="common">Desert horned lizard</name>
    <dbReference type="NCBI Taxonomy" id="52577"/>
    <lineage>
        <taxon>Eukaryota</taxon>
        <taxon>Metazoa</taxon>
        <taxon>Chordata</taxon>
        <taxon>Craniata</taxon>
        <taxon>Vertebrata</taxon>
        <taxon>Euteleostomi</taxon>
        <taxon>Lepidosauria</taxon>
        <taxon>Squamata</taxon>
        <taxon>Bifurcata</taxon>
        <taxon>Unidentata</taxon>
        <taxon>Episquamata</taxon>
        <taxon>Toxicofera</taxon>
        <taxon>Iguania</taxon>
        <taxon>Phrynosomatidae</taxon>
        <taxon>Phrynosomatinae</taxon>
        <taxon>Phrynosoma</taxon>
    </lineage>
</organism>
<gene>
    <name evidence="1" type="ORF">JD844_017897</name>
</gene>
<dbReference type="Proteomes" id="UP000826234">
    <property type="component" value="Unassembled WGS sequence"/>
</dbReference>
<reference evidence="1 2" key="1">
    <citation type="journal article" date="2022" name="Gigascience">
        <title>A chromosome-level genome assembly and annotation of the desert horned lizard, Phrynosoma platyrhinos, provides insight into chromosomal rearrangements among reptiles.</title>
        <authorList>
            <person name="Koochekian N."/>
            <person name="Ascanio A."/>
            <person name="Farleigh K."/>
            <person name="Card D.C."/>
            <person name="Schield D.R."/>
            <person name="Castoe T.A."/>
            <person name="Jezkova T."/>
        </authorList>
    </citation>
    <scope>NUCLEOTIDE SEQUENCE [LARGE SCALE GENOMIC DNA]</scope>
    <source>
        <strain evidence="1">NK-2021</strain>
    </source>
</reference>
<proteinExistence type="predicted"/>
<accession>A0ABQ7SMN4</accession>
<dbReference type="EMBL" id="JAIPUX010005289">
    <property type="protein sequence ID" value="KAH0618564.1"/>
    <property type="molecule type" value="Genomic_DNA"/>
</dbReference>
<evidence type="ECO:0000313" key="1">
    <source>
        <dbReference type="EMBL" id="KAH0618564.1"/>
    </source>
</evidence>
<protein>
    <submittedName>
        <fullName evidence="1">Uncharacterized protein</fullName>
    </submittedName>
</protein>
<sequence length="88" mass="10329">MQTVIVNGMQLVKEVLVHQGENFLDRPKFPILVDRFQTFDEWDPPMCLLLTISWRMVNSGRGKHSYHSLQVKEMAMCFSHILPAYKYS</sequence>
<name>A0ABQ7SMN4_PHRPL</name>
<comment type="caution">
    <text evidence="1">The sequence shown here is derived from an EMBL/GenBank/DDBJ whole genome shotgun (WGS) entry which is preliminary data.</text>
</comment>
<keyword evidence="2" id="KW-1185">Reference proteome</keyword>
<evidence type="ECO:0000313" key="2">
    <source>
        <dbReference type="Proteomes" id="UP000826234"/>
    </source>
</evidence>